<proteinExistence type="inferred from homology"/>
<dbReference type="GO" id="GO:0005576">
    <property type="term" value="C:extracellular region"/>
    <property type="evidence" value="ECO:0007669"/>
    <property type="project" value="UniProtKB-ARBA"/>
</dbReference>
<evidence type="ECO:0000256" key="7">
    <source>
        <dbReference type="SAM" id="SignalP"/>
    </source>
</evidence>
<dbReference type="InterPro" id="IPR050131">
    <property type="entry name" value="Peptidase_S8_subtilisin-like"/>
</dbReference>
<dbReference type="STRING" id="1531966.A0A0A1T2S0"/>
<dbReference type="Proteomes" id="UP000039046">
    <property type="component" value="Unassembled WGS sequence"/>
</dbReference>
<dbReference type="OrthoDB" id="206201at2759"/>
<evidence type="ECO:0000256" key="6">
    <source>
        <dbReference type="PROSITE-ProRule" id="PRU01240"/>
    </source>
</evidence>
<dbReference type="PROSITE" id="PS51892">
    <property type="entry name" value="SUBTILASE"/>
    <property type="match status" value="1"/>
</dbReference>
<evidence type="ECO:0000259" key="9">
    <source>
        <dbReference type="Pfam" id="PF05922"/>
    </source>
</evidence>
<feature type="domain" description="Inhibitor I9" evidence="9">
    <location>
        <begin position="41"/>
        <end position="100"/>
    </location>
</feature>
<dbReference type="GO" id="GO:0004252">
    <property type="term" value="F:serine-type endopeptidase activity"/>
    <property type="evidence" value="ECO:0007669"/>
    <property type="project" value="InterPro"/>
</dbReference>
<protein>
    <recommendedName>
        <fullName evidence="12">Peptidase S8/S53 domain-containing protein</fullName>
    </recommendedName>
</protein>
<evidence type="ECO:0000256" key="3">
    <source>
        <dbReference type="ARBA" id="ARBA00022729"/>
    </source>
</evidence>
<dbReference type="PROSITE" id="PS00136">
    <property type="entry name" value="SUBTILASE_ASP"/>
    <property type="match status" value="1"/>
</dbReference>
<keyword evidence="5" id="KW-0720">Serine protease</keyword>
<evidence type="ECO:0000259" key="8">
    <source>
        <dbReference type="Pfam" id="PF00082"/>
    </source>
</evidence>
<dbReference type="PRINTS" id="PR00723">
    <property type="entry name" value="SUBTILISIN"/>
</dbReference>
<dbReference type="SUPFAM" id="SSF52743">
    <property type="entry name" value="Subtilisin-like"/>
    <property type="match status" value="1"/>
</dbReference>
<dbReference type="GO" id="GO:0006508">
    <property type="term" value="P:proteolysis"/>
    <property type="evidence" value="ECO:0007669"/>
    <property type="project" value="UniProtKB-KW"/>
</dbReference>
<dbReference type="PANTHER" id="PTHR43806">
    <property type="entry name" value="PEPTIDASE S8"/>
    <property type="match status" value="1"/>
</dbReference>
<sequence length="269" mass="28852">MVMMRHHIILTTLPLLTLAALPPRKLAPILPVTYEPIPNQYIVKLKRSSSIRSRDNVISLLQDESIQEWSLAMNGFAAIMSGEILDTIRTHTDIEYIEPDGHACATYLMNPDGSGPFLSNSTSHTVTQSGATWGISRVSSKRPGAKDYKYQSSAGGGTCVYIIDTGMDLKHAEFEGRAVLGKKIAPGRDGDRLGHGTHTGGTVGGKLYGIAKKAKLIDVKAIPDDGVGPWSHIISAFDYVISDNRECPKGKIINASLGAAGGVKAPMMP</sequence>
<dbReference type="EMBL" id="CDHN01000003">
    <property type="protein sequence ID" value="CEJ91496.1"/>
    <property type="molecule type" value="Genomic_DNA"/>
</dbReference>
<evidence type="ECO:0000313" key="11">
    <source>
        <dbReference type="Proteomes" id="UP000039046"/>
    </source>
</evidence>
<dbReference type="Pfam" id="PF00082">
    <property type="entry name" value="Peptidase_S8"/>
    <property type="match status" value="1"/>
</dbReference>
<dbReference type="PANTHER" id="PTHR43806:SF58">
    <property type="entry name" value="ALKALINE PROTEASE 1-RELATED"/>
    <property type="match status" value="1"/>
</dbReference>
<keyword evidence="11" id="KW-1185">Reference proteome</keyword>
<evidence type="ECO:0000313" key="10">
    <source>
        <dbReference type="EMBL" id="CEJ91496.1"/>
    </source>
</evidence>
<dbReference type="HOGENOM" id="CLU_1035063_0_0_1"/>
<comment type="similarity">
    <text evidence="1 6">Belongs to the peptidase S8 family.</text>
</comment>
<dbReference type="InterPro" id="IPR015500">
    <property type="entry name" value="Peptidase_S8_subtilisin-rel"/>
</dbReference>
<evidence type="ECO:0000256" key="2">
    <source>
        <dbReference type="ARBA" id="ARBA00022670"/>
    </source>
</evidence>
<keyword evidence="2" id="KW-0645">Protease</keyword>
<keyword evidence="4" id="KW-0378">Hydrolase</keyword>
<dbReference type="InterPro" id="IPR010259">
    <property type="entry name" value="S8pro/Inhibitor_I9"/>
</dbReference>
<evidence type="ECO:0000256" key="1">
    <source>
        <dbReference type="ARBA" id="ARBA00011073"/>
    </source>
</evidence>
<dbReference type="InterPro" id="IPR036852">
    <property type="entry name" value="Peptidase_S8/S53_dom_sf"/>
</dbReference>
<dbReference type="InterPro" id="IPR037045">
    <property type="entry name" value="S8pro/Inhibitor_I9_sf"/>
</dbReference>
<name>A0A0A1T2S0_9HYPO</name>
<evidence type="ECO:0008006" key="12">
    <source>
        <dbReference type="Google" id="ProtNLM"/>
    </source>
</evidence>
<dbReference type="InterPro" id="IPR000209">
    <property type="entry name" value="Peptidase_S8/S53_dom"/>
</dbReference>
<evidence type="ECO:0000256" key="5">
    <source>
        <dbReference type="ARBA" id="ARBA00022825"/>
    </source>
</evidence>
<feature type="chain" id="PRO_5001979330" description="Peptidase S8/S53 domain-containing protein" evidence="7">
    <location>
        <begin position="20"/>
        <end position="269"/>
    </location>
</feature>
<dbReference type="Gene3D" id="3.30.70.80">
    <property type="entry name" value="Peptidase S8 propeptide/proteinase inhibitor I9"/>
    <property type="match status" value="1"/>
</dbReference>
<feature type="domain" description="Peptidase S8/S53" evidence="8">
    <location>
        <begin position="155"/>
        <end position="258"/>
    </location>
</feature>
<gene>
    <name evidence="10" type="ORF">VHEMI07203</name>
</gene>
<keyword evidence="3 7" id="KW-0732">Signal</keyword>
<evidence type="ECO:0000256" key="4">
    <source>
        <dbReference type="ARBA" id="ARBA00022801"/>
    </source>
</evidence>
<accession>A0A0A1T2S0</accession>
<comment type="caution">
    <text evidence="6">Lacks conserved residue(s) required for the propagation of feature annotation.</text>
</comment>
<reference evidence="10 11" key="1">
    <citation type="journal article" date="2015" name="Genome Announc.">
        <title>Draft Genome Sequence and Gene Annotation of the Entomopathogenic Fungus Verticillium hemipterigenum.</title>
        <authorList>
            <person name="Horn F."/>
            <person name="Habel A."/>
            <person name="Scharf D.H."/>
            <person name="Dworschak J."/>
            <person name="Brakhage A.A."/>
            <person name="Guthke R."/>
            <person name="Hertweck C."/>
            <person name="Linde J."/>
        </authorList>
    </citation>
    <scope>NUCLEOTIDE SEQUENCE [LARGE SCALE GENOMIC DNA]</scope>
</reference>
<dbReference type="Pfam" id="PF05922">
    <property type="entry name" value="Inhibitor_I9"/>
    <property type="match status" value="1"/>
</dbReference>
<organism evidence="10 11">
    <name type="scientific">[Torrubiella] hemipterigena</name>
    <dbReference type="NCBI Taxonomy" id="1531966"/>
    <lineage>
        <taxon>Eukaryota</taxon>
        <taxon>Fungi</taxon>
        <taxon>Dikarya</taxon>
        <taxon>Ascomycota</taxon>
        <taxon>Pezizomycotina</taxon>
        <taxon>Sordariomycetes</taxon>
        <taxon>Hypocreomycetidae</taxon>
        <taxon>Hypocreales</taxon>
        <taxon>Clavicipitaceae</taxon>
        <taxon>Clavicipitaceae incertae sedis</taxon>
        <taxon>'Torrubiella' clade</taxon>
    </lineage>
</organism>
<dbReference type="AlphaFoldDB" id="A0A0A1T2S0"/>
<feature type="signal peptide" evidence="7">
    <location>
        <begin position="1"/>
        <end position="19"/>
    </location>
</feature>
<dbReference type="Gene3D" id="3.40.50.200">
    <property type="entry name" value="Peptidase S8/S53 domain"/>
    <property type="match status" value="1"/>
</dbReference>
<dbReference type="InterPro" id="IPR023827">
    <property type="entry name" value="Peptidase_S8_Asp-AS"/>
</dbReference>